<sequence length="280" mass="31580">MTQGPSSYNSDLRSVELSRRMSGVQGGLGEHKRVRDILKLREEVNGLTVKSASHEVDIQKNSDAVRKMEKQRNMDEQNWKVNEKPFEDLKHCTAALTRGVVKFAQVVGVFPGPKFDDAEGADQGEADVELLGWEECAENMSFRVDKALDHSHTPNPKALNLENQIPAAWRQRCSQRFRNVLDMVAKKVRLLSLLLLLLLLLSVLLCSTLYSSLGGDECYFDDHKSNTWQADHSVLRLLQISQQPLHIESQLERVKHERELWPLQLALSMKEQTAAPGGGS</sequence>
<proteinExistence type="predicted"/>
<keyword evidence="3" id="KW-1185">Reference proteome</keyword>
<dbReference type="Proteomes" id="UP000186817">
    <property type="component" value="Unassembled WGS sequence"/>
</dbReference>
<dbReference type="AlphaFoldDB" id="A0A1Q9E1B5"/>
<keyword evidence="1" id="KW-1133">Transmembrane helix</keyword>
<reference evidence="2 3" key="1">
    <citation type="submission" date="2016-02" db="EMBL/GenBank/DDBJ databases">
        <title>Genome analysis of coral dinoflagellate symbionts highlights evolutionary adaptations to a symbiotic lifestyle.</title>
        <authorList>
            <person name="Aranda M."/>
            <person name="Li Y."/>
            <person name="Liew Y.J."/>
            <person name="Baumgarten S."/>
            <person name="Simakov O."/>
            <person name="Wilson M."/>
            <person name="Piel J."/>
            <person name="Ashoor H."/>
            <person name="Bougouffa S."/>
            <person name="Bajic V.B."/>
            <person name="Ryu T."/>
            <person name="Ravasi T."/>
            <person name="Bayer T."/>
            <person name="Micklem G."/>
            <person name="Kim H."/>
            <person name="Bhak J."/>
            <person name="Lajeunesse T.C."/>
            <person name="Voolstra C.R."/>
        </authorList>
    </citation>
    <scope>NUCLEOTIDE SEQUENCE [LARGE SCALE GENOMIC DNA]</scope>
    <source>
        <strain evidence="2 3">CCMP2467</strain>
    </source>
</reference>
<dbReference type="OrthoDB" id="437776at2759"/>
<evidence type="ECO:0000313" key="3">
    <source>
        <dbReference type="Proteomes" id="UP000186817"/>
    </source>
</evidence>
<accession>A0A1Q9E1B5</accession>
<evidence type="ECO:0000256" key="1">
    <source>
        <dbReference type="SAM" id="Phobius"/>
    </source>
</evidence>
<gene>
    <name evidence="2" type="ORF">AK812_SmicGene16054</name>
</gene>
<keyword evidence="1" id="KW-0812">Transmembrane</keyword>
<keyword evidence="1" id="KW-0472">Membrane</keyword>
<protein>
    <submittedName>
        <fullName evidence="2">Uncharacterized protein</fullName>
    </submittedName>
</protein>
<evidence type="ECO:0000313" key="2">
    <source>
        <dbReference type="EMBL" id="OLQ01220.1"/>
    </source>
</evidence>
<name>A0A1Q9E1B5_SYMMI</name>
<dbReference type="EMBL" id="LSRX01000300">
    <property type="protein sequence ID" value="OLQ01220.1"/>
    <property type="molecule type" value="Genomic_DNA"/>
</dbReference>
<organism evidence="2 3">
    <name type="scientific">Symbiodinium microadriaticum</name>
    <name type="common">Dinoflagellate</name>
    <name type="synonym">Zooxanthella microadriatica</name>
    <dbReference type="NCBI Taxonomy" id="2951"/>
    <lineage>
        <taxon>Eukaryota</taxon>
        <taxon>Sar</taxon>
        <taxon>Alveolata</taxon>
        <taxon>Dinophyceae</taxon>
        <taxon>Suessiales</taxon>
        <taxon>Symbiodiniaceae</taxon>
        <taxon>Symbiodinium</taxon>
    </lineage>
</organism>
<comment type="caution">
    <text evidence="2">The sequence shown here is derived from an EMBL/GenBank/DDBJ whole genome shotgun (WGS) entry which is preliminary data.</text>
</comment>
<feature type="transmembrane region" description="Helical" evidence="1">
    <location>
        <begin position="188"/>
        <end position="210"/>
    </location>
</feature>